<sequence>MAKRENDSFLVKDLMQIFIKENNLTKGMQKIQIEETWAKLMGQGVAGYTTSVKLQNKTLIVQLSSSVLREELTYGKEKIIKMMNEEMGENIISKIILA</sequence>
<name>A0A2S7W911_9FLAO</name>
<dbReference type="EMBL" id="MSCL01000001">
    <property type="protein sequence ID" value="PQJ74125.1"/>
    <property type="molecule type" value="Genomic_DNA"/>
</dbReference>
<reference evidence="1 2" key="1">
    <citation type="submission" date="2016-12" db="EMBL/GenBank/DDBJ databases">
        <title>Trade-off between light-utilization and light-protection in marine flavobacteria.</title>
        <authorList>
            <person name="Kumagai Y."/>
            <person name="Yoshizawa S."/>
            <person name="Kogure K."/>
            <person name="Iwasaki W."/>
        </authorList>
    </citation>
    <scope>NUCLEOTIDE SEQUENCE [LARGE SCALE GENOMIC DNA]</scope>
    <source>
        <strain evidence="1 2">KCTC 22729</strain>
    </source>
</reference>
<dbReference type="RefSeq" id="WP_105045275.1">
    <property type="nucleotide sequence ID" value="NZ_CP150662.1"/>
</dbReference>
<dbReference type="OrthoDB" id="9804942at2"/>
<evidence type="ECO:0000313" key="1">
    <source>
        <dbReference type="EMBL" id="PQJ74125.1"/>
    </source>
</evidence>
<keyword evidence="2" id="KW-1185">Reference proteome</keyword>
<evidence type="ECO:0000313" key="2">
    <source>
        <dbReference type="Proteomes" id="UP000237608"/>
    </source>
</evidence>
<gene>
    <name evidence="1" type="ORF">BTO13_02030</name>
</gene>
<comment type="caution">
    <text evidence="1">The sequence shown here is derived from an EMBL/GenBank/DDBJ whole genome shotgun (WGS) entry which is preliminary data.</text>
</comment>
<organism evidence="1 2">
    <name type="scientific">Polaribacter gangjinensis</name>
    <dbReference type="NCBI Taxonomy" id="574710"/>
    <lineage>
        <taxon>Bacteria</taxon>
        <taxon>Pseudomonadati</taxon>
        <taxon>Bacteroidota</taxon>
        <taxon>Flavobacteriia</taxon>
        <taxon>Flavobacteriales</taxon>
        <taxon>Flavobacteriaceae</taxon>
    </lineage>
</organism>
<accession>A0A2S7W911</accession>
<dbReference type="Pfam" id="PF05258">
    <property type="entry name" value="DciA"/>
    <property type="match status" value="1"/>
</dbReference>
<dbReference type="PANTHER" id="PTHR36456:SF1">
    <property type="entry name" value="UPF0232 PROTEIN SCO3875"/>
    <property type="match status" value="1"/>
</dbReference>
<proteinExistence type="predicted"/>
<dbReference type="AlphaFoldDB" id="A0A2S7W911"/>
<dbReference type="PANTHER" id="PTHR36456">
    <property type="entry name" value="UPF0232 PROTEIN SCO3875"/>
    <property type="match status" value="1"/>
</dbReference>
<dbReference type="InterPro" id="IPR007922">
    <property type="entry name" value="DciA-like"/>
</dbReference>
<dbReference type="Proteomes" id="UP000237608">
    <property type="component" value="Unassembled WGS sequence"/>
</dbReference>
<protein>
    <submittedName>
        <fullName evidence="1">RNA-binding protein</fullName>
    </submittedName>
</protein>